<evidence type="ECO:0000313" key="3">
    <source>
        <dbReference type="Proteomes" id="UP000809789"/>
    </source>
</evidence>
<evidence type="ECO:0000256" key="1">
    <source>
        <dbReference type="SAM" id="MobiDB-lite"/>
    </source>
</evidence>
<accession>A0A8K0L318</accession>
<dbReference type="Proteomes" id="UP000809789">
    <property type="component" value="Unassembled WGS sequence"/>
</dbReference>
<keyword evidence="3" id="KW-1185">Reference proteome</keyword>
<protein>
    <submittedName>
        <fullName evidence="2">Uncharacterized protein</fullName>
    </submittedName>
</protein>
<organism evidence="2 3">
    <name type="scientific">Elsinoe batatas</name>
    <dbReference type="NCBI Taxonomy" id="2601811"/>
    <lineage>
        <taxon>Eukaryota</taxon>
        <taxon>Fungi</taxon>
        <taxon>Dikarya</taxon>
        <taxon>Ascomycota</taxon>
        <taxon>Pezizomycotina</taxon>
        <taxon>Dothideomycetes</taxon>
        <taxon>Dothideomycetidae</taxon>
        <taxon>Myriangiales</taxon>
        <taxon>Elsinoaceae</taxon>
        <taxon>Elsinoe</taxon>
    </lineage>
</organism>
<sequence length="515" mass="57313">MVSPCLWLGCYELLACCKSSQTASKQSGEDRGPRIYLPGQPQWSPCPAKQSQLHKHHGRPSHAIRKAHPILLKPPQDPSPPRHLLHYRASTFLPAHNPPVPLSHHPPPSAAGITNLSWTTSHAAATHAPASHPSMLSHPDLPLACRSTLQHVRNHCPHGPSNLVTWTCSLLYALGTIFHHFETQDGELEEIKLFIIDTHALPKGRLIRAVDLMSALNDLDRDPVAGLDDIHTFRSPMREAGGDTGWDQGTYVSLGALRVSGDCVCLTAQQLVRARVTHLCPDLVSGVAREEKLTMAETMRRLREVYSRPVAGIDGQGEDEFAFQLGRSVSAIRRVVESMEPKWRLPMLVNLLATIPVSSEWEGLGRLWRRVVRRWADDNLDFATLDGYVECIPDDMPEMEQLDFVIRNCTEWSRGSRGRSSRRSDVVIKRDSGTSLSRAALATIDAGHVTCVGKVKEVATRARCVDWLLQVEEAWVQASALMGGSMKDDPDAMDVCEEVVEEWEVEWEEEEVVVE</sequence>
<dbReference type="OrthoDB" id="4152607at2759"/>
<feature type="region of interest" description="Disordered" evidence="1">
    <location>
        <begin position="22"/>
        <end position="62"/>
    </location>
</feature>
<proteinExistence type="predicted"/>
<dbReference type="AlphaFoldDB" id="A0A8K0L318"/>
<dbReference type="EMBL" id="JAESVG020000006">
    <property type="protein sequence ID" value="KAG8626500.1"/>
    <property type="molecule type" value="Genomic_DNA"/>
</dbReference>
<name>A0A8K0L318_9PEZI</name>
<evidence type="ECO:0000313" key="2">
    <source>
        <dbReference type="EMBL" id="KAG8626500.1"/>
    </source>
</evidence>
<feature type="compositionally biased region" description="Basic residues" evidence="1">
    <location>
        <begin position="52"/>
        <end position="62"/>
    </location>
</feature>
<gene>
    <name evidence="2" type="ORF">KVT40_005445</name>
</gene>
<reference evidence="2" key="1">
    <citation type="submission" date="2021-07" db="EMBL/GenBank/DDBJ databases">
        <title>Elsinoe batatas strain:CRI-CJ2 Genome sequencing and assembly.</title>
        <authorList>
            <person name="Huang L."/>
        </authorList>
    </citation>
    <scope>NUCLEOTIDE SEQUENCE</scope>
    <source>
        <strain evidence="2">CRI-CJ2</strain>
    </source>
</reference>
<comment type="caution">
    <text evidence="2">The sequence shown here is derived from an EMBL/GenBank/DDBJ whole genome shotgun (WGS) entry which is preliminary data.</text>
</comment>